<reference evidence="3 4" key="1">
    <citation type="journal article" date="2004" name="Science">
        <title>The genome of the diatom Thalassiosira pseudonana: ecology, evolution, and metabolism.</title>
        <authorList>
            <person name="Armbrust E.V."/>
            <person name="Berges J.A."/>
            <person name="Bowler C."/>
            <person name="Green B.R."/>
            <person name="Martinez D."/>
            <person name="Putnam N.H."/>
            <person name="Zhou S."/>
            <person name="Allen A.E."/>
            <person name="Apt K.E."/>
            <person name="Bechner M."/>
            <person name="Brzezinski M.A."/>
            <person name="Chaal B.K."/>
            <person name="Chiovitti A."/>
            <person name="Davis A.K."/>
            <person name="Demarest M.S."/>
            <person name="Detter J.C."/>
            <person name="Glavina T."/>
            <person name="Goodstein D."/>
            <person name="Hadi M.Z."/>
            <person name="Hellsten U."/>
            <person name="Hildebrand M."/>
            <person name="Jenkins B.D."/>
            <person name="Jurka J."/>
            <person name="Kapitonov V.V."/>
            <person name="Kroger N."/>
            <person name="Lau W.W."/>
            <person name="Lane T.W."/>
            <person name="Larimer F.W."/>
            <person name="Lippmeier J.C."/>
            <person name="Lucas S."/>
            <person name="Medina M."/>
            <person name="Montsant A."/>
            <person name="Obornik M."/>
            <person name="Parker M.S."/>
            <person name="Palenik B."/>
            <person name="Pazour G.J."/>
            <person name="Richardson P.M."/>
            <person name="Rynearson T.A."/>
            <person name="Saito M.A."/>
            <person name="Schwartz D.C."/>
            <person name="Thamatrakoln K."/>
            <person name="Valentin K."/>
            <person name="Vardi A."/>
            <person name="Wilkerson F.P."/>
            <person name="Rokhsar D.S."/>
        </authorList>
    </citation>
    <scope>NUCLEOTIDE SEQUENCE [LARGE SCALE GENOMIC DNA]</scope>
    <source>
        <strain evidence="3 4">CCMP1335</strain>
    </source>
</reference>
<name>B8BUH7_THAPS</name>
<organism evidence="3 4">
    <name type="scientific">Thalassiosira pseudonana</name>
    <name type="common">Marine diatom</name>
    <name type="synonym">Cyclotella nana</name>
    <dbReference type="NCBI Taxonomy" id="35128"/>
    <lineage>
        <taxon>Eukaryota</taxon>
        <taxon>Sar</taxon>
        <taxon>Stramenopiles</taxon>
        <taxon>Ochrophyta</taxon>
        <taxon>Bacillariophyta</taxon>
        <taxon>Coscinodiscophyceae</taxon>
        <taxon>Thalassiosirophycidae</taxon>
        <taxon>Thalassiosirales</taxon>
        <taxon>Thalassiosiraceae</taxon>
        <taxon>Thalassiosira</taxon>
    </lineage>
</organism>
<dbReference type="HOGENOM" id="CLU_734657_0_0_1"/>
<evidence type="ECO:0000256" key="1">
    <source>
        <dbReference type="SAM" id="MobiDB-lite"/>
    </source>
</evidence>
<evidence type="ECO:0000313" key="3">
    <source>
        <dbReference type="EMBL" id="EED95290.1"/>
    </source>
</evidence>
<evidence type="ECO:0000256" key="2">
    <source>
        <dbReference type="SAM" id="SignalP"/>
    </source>
</evidence>
<feature type="compositionally biased region" description="Basic and acidic residues" evidence="1">
    <location>
        <begin position="79"/>
        <end position="95"/>
    </location>
</feature>
<dbReference type="GeneID" id="7444653"/>
<feature type="signal peptide" evidence="2">
    <location>
        <begin position="1"/>
        <end position="19"/>
    </location>
</feature>
<dbReference type="OMA" id="GVGVFSH"/>
<dbReference type="RefSeq" id="XP_002287847.1">
    <property type="nucleotide sequence ID" value="XM_002287811.1"/>
</dbReference>
<protein>
    <recommendedName>
        <fullName evidence="5">Prolyl 4-hydroxylase alpha subunit Fe(2+) 2OG dioxygenase domain-containing protein</fullName>
    </recommendedName>
</protein>
<accession>B8BUH7</accession>
<keyword evidence="4" id="KW-1185">Reference proteome</keyword>
<sequence length="377" mass="42173">MKTTAFPLLLATLPTVATAFVPTPRLYLNRQLVSTSTASTRLHLSEETTPPRRRSSTSDRPRRPPPSTQKRRSSATQSGERRRAPHQFDHTKEEARPFLDDPVAFVKSQTANEDAPLYVFPEDENNTQLTAIPEGSHVVSMSLDDLFPGLDFSDKFFSDGEFRTAIRGAMREDVFDSTPQYSGMSEKARNMLLLPDSSLQGSWKCKHLTEASGSEDGASPALRMRKLTDVLKANLGDDAPTGDEFMEKIGSLCGSKPSTHWIDIVGVLDRRIPHSWHQDTGRSYGGDSKTVLLGFPKEDKYEGVGVFSHSVNLKYERIASNEHPPNEPVIYPGLTIDEEYIVRPKFAKGRELILFRDIDTLHSSPDVAYRASVMRFM</sequence>
<keyword evidence="2" id="KW-0732">Signal</keyword>
<feature type="region of interest" description="Disordered" evidence="1">
    <location>
        <begin position="35"/>
        <end position="95"/>
    </location>
</feature>
<dbReference type="InParanoid" id="B8BUH7"/>
<dbReference type="EMBL" id="CM000639">
    <property type="protein sequence ID" value="EED95290.1"/>
    <property type="molecule type" value="Genomic_DNA"/>
</dbReference>
<feature type="compositionally biased region" description="Basic and acidic residues" evidence="1">
    <location>
        <begin position="43"/>
        <end position="62"/>
    </location>
</feature>
<dbReference type="AlphaFoldDB" id="B8BUH7"/>
<dbReference type="PaxDb" id="35128-Thaps2484"/>
<dbReference type="KEGG" id="tps:THAPSDRAFT_2484"/>
<dbReference type="Proteomes" id="UP000001449">
    <property type="component" value="Chromosome 2"/>
</dbReference>
<gene>
    <name evidence="3" type="ORF">THAPSDRAFT_2484</name>
</gene>
<feature type="chain" id="PRO_5002869306" description="Prolyl 4-hydroxylase alpha subunit Fe(2+) 2OG dioxygenase domain-containing protein" evidence="2">
    <location>
        <begin position="20"/>
        <end position="377"/>
    </location>
</feature>
<proteinExistence type="predicted"/>
<evidence type="ECO:0008006" key="5">
    <source>
        <dbReference type="Google" id="ProtNLM"/>
    </source>
</evidence>
<reference evidence="3 4" key="2">
    <citation type="journal article" date="2008" name="Nature">
        <title>The Phaeodactylum genome reveals the evolutionary history of diatom genomes.</title>
        <authorList>
            <person name="Bowler C."/>
            <person name="Allen A.E."/>
            <person name="Badger J.H."/>
            <person name="Grimwood J."/>
            <person name="Jabbari K."/>
            <person name="Kuo A."/>
            <person name="Maheswari U."/>
            <person name="Martens C."/>
            <person name="Maumus F."/>
            <person name="Otillar R.P."/>
            <person name="Rayko E."/>
            <person name="Salamov A."/>
            <person name="Vandepoele K."/>
            <person name="Beszteri B."/>
            <person name="Gruber A."/>
            <person name="Heijde M."/>
            <person name="Katinka M."/>
            <person name="Mock T."/>
            <person name="Valentin K."/>
            <person name="Verret F."/>
            <person name="Berges J.A."/>
            <person name="Brownlee C."/>
            <person name="Cadoret J.P."/>
            <person name="Chiovitti A."/>
            <person name="Choi C.J."/>
            <person name="Coesel S."/>
            <person name="De Martino A."/>
            <person name="Detter J.C."/>
            <person name="Durkin C."/>
            <person name="Falciatore A."/>
            <person name="Fournet J."/>
            <person name="Haruta M."/>
            <person name="Huysman M.J."/>
            <person name="Jenkins B.D."/>
            <person name="Jiroutova K."/>
            <person name="Jorgensen R.E."/>
            <person name="Joubert Y."/>
            <person name="Kaplan A."/>
            <person name="Kroger N."/>
            <person name="Kroth P.G."/>
            <person name="La Roche J."/>
            <person name="Lindquist E."/>
            <person name="Lommer M."/>
            <person name="Martin-Jezequel V."/>
            <person name="Lopez P.J."/>
            <person name="Lucas S."/>
            <person name="Mangogna M."/>
            <person name="McGinnis K."/>
            <person name="Medlin L.K."/>
            <person name="Montsant A."/>
            <person name="Oudot-Le Secq M.P."/>
            <person name="Napoli C."/>
            <person name="Obornik M."/>
            <person name="Parker M.S."/>
            <person name="Petit J.L."/>
            <person name="Porcel B.M."/>
            <person name="Poulsen N."/>
            <person name="Robison M."/>
            <person name="Rychlewski L."/>
            <person name="Rynearson T.A."/>
            <person name="Schmutz J."/>
            <person name="Shapiro H."/>
            <person name="Siaut M."/>
            <person name="Stanley M."/>
            <person name="Sussman M.R."/>
            <person name="Taylor A.R."/>
            <person name="Vardi A."/>
            <person name="von Dassow P."/>
            <person name="Vyverman W."/>
            <person name="Willis A."/>
            <person name="Wyrwicz L.S."/>
            <person name="Rokhsar D.S."/>
            <person name="Weissenbach J."/>
            <person name="Armbrust E.V."/>
            <person name="Green B.R."/>
            <person name="Van de Peer Y."/>
            <person name="Grigoriev I.V."/>
        </authorList>
    </citation>
    <scope>NUCLEOTIDE SEQUENCE [LARGE SCALE GENOMIC DNA]</scope>
    <source>
        <strain evidence="3 4">CCMP1335</strain>
    </source>
</reference>
<evidence type="ECO:0000313" key="4">
    <source>
        <dbReference type="Proteomes" id="UP000001449"/>
    </source>
</evidence>
<dbReference type="eggNOG" id="ENOG502S5SR">
    <property type="taxonomic scope" value="Eukaryota"/>
</dbReference>